<dbReference type="InterPro" id="IPR008259">
    <property type="entry name" value="FMN_hydac_DH_AS"/>
</dbReference>
<keyword evidence="4" id="KW-0560">Oxidoreductase</keyword>
<dbReference type="GO" id="GO:0010181">
    <property type="term" value="F:FMN binding"/>
    <property type="evidence" value="ECO:0007669"/>
    <property type="project" value="InterPro"/>
</dbReference>
<organism evidence="7 8">
    <name type="scientific">Natrialba swarupiae</name>
    <dbReference type="NCBI Taxonomy" id="2448032"/>
    <lineage>
        <taxon>Archaea</taxon>
        <taxon>Methanobacteriati</taxon>
        <taxon>Methanobacteriota</taxon>
        <taxon>Stenosarchaea group</taxon>
        <taxon>Halobacteria</taxon>
        <taxon>Halobacteriales</taxon>
        <taxon>Natrialbaceae</taxon>
        <taxon>Natrialba</taxon>
    </lineage>
</organism>
<dbReference type="Pfam" id="PF01070">
    <property type="entry name" value="FMN_dh"/>
    <property type="match status" value="1"/>
</dbReference>
<dbReference type="InterPro" id="IPR012133">
    <property type="entry name" value="Alpha-hydoxy_acid_DH_FMN"/>
</dbReference>
<reference evidence="7 8" key="1">
    <citation type="submission" date="2019-08" db="EMBL/GenBank/DDBJ databases">
        <title>Archaea genome.</title>
        <authorList>
            <person name="Kajale S."/>
            <person name="Shouche Y."/>
            <person name="Deshpande N."/>
            <person name="Sharma A."/>
        </authorList>
    </citation>
    <scope>NUCLEOTIDE SEQUENCE [LARGE SCALE GENOMIC DNA]</scope>
    <source>
        <strain evidence="7 8">ESP3B_9</strain>
    </source>
</reference>
<proteinExistence type="inferred from homology"/>
<dbReference type="SUPFAM" id="SSF51395">
    <property type="entry name" value="FMN-linked oxidoreductases"/>
    <property type="match status" value="1"/>
</dbReference>
<dbReference type="InterPro" id="IPR000262">
    <property type="entry name" value="FMN-dep_DH"/>
</dbReference>
<gene>
    <name evidence="7" type="ORF">FYC77_18945</name>
</gene>
<comment type="caution">
    <text evidence="7">The sequence shown here is derived from an EMBL/GenBank/DDBJ whole genome shotgun (WGS) entry which is preliminary data.</text>
</comment>
<dbReference type="FunFam" id="3.20.20.70:FF:000029">
    <property type="entry name" value="L-lactate dehydrogenase"/>
    <property type="match status" value="1"/>
</dbReference>
<dbReference type="PANTHER" id="PTHR10578:SF143">
    <property type="entry name" value="FMN-DEPENDENT ALPHA-HYDROXY ACID DEHYDROGENASE PB1A11.03"/>
    <property type="match status" value="1"/>
</dbReference>
<protein>
    <submittedName>
        <fullName evidence="7">Alpha-hydroxy-acid oxidizing protein</fullName>
    </submittedName>
</protein>
<accession>A0A5D5AHL5</accession>
<keyword evidence="2" id="KW-0285">Flavoprotein</keyword>
<evidence type="ECO:0000256" key="5">
    <source>
        <dbReference type="ARBA" id="ARBA00024042"/>
    </source>
</evidence>
<evidence type="ECO:0000313" key="7">
    <source>
        <dbReference type="EMBL" id="TYT60423.1"/>
    </source>
</evidence>
<evidence type="ECO:0000259" key="6">
    <source>
        <dbReference type="PROSITE" id="PS51349"/>
    </source>
</evidence>
<evidence type="ECO:0000256" key="2">
    <source>
        <dbReference type="ARBA" id="ARBA00022630"/>
    </source>
</evidence>
<feature type="domain" description="FMN hydroxy acid dehydrogenase" evidence="6">
    <location>
        <begin position="14"/>
        <end position="383"/>
    </location>
</feature>
<dbReference type="Gene3D" id="3.20.20.70">
    <property type="entry name" value="Aldolase class I"/>
    <property type="match status" value="1"/>
</dbReference>
<evidence type="ECO:0000256" key="3">
    <source>
        <dbReference type="ARBA" id="ARBA00022643"/>
    </source>
</evidence>
<evidence type="ECO:0000256" key="4">
    <source>
        <dbReference type="ARBA" id="ARBA00023002"/>
    </source>
</evidence>
<keyword evidence="3" id="KW-0288">FMN</keyword>
<name>A0A5D5AHL5_9EURY</name>
<comment type="cofactor">
    <cofactor evidence="1">
        <name>FMN</name>
        <dbReference type="ChEBI" id="CHEBI:58210"/>
    </cofactor>
</comment>
<sequence length="387" mass="42274">MFAMDRLEDVFLEEKSTLPISIEELRAAALDELDDDAVAFVTGSAGAGRTMDHNRRGFERRRIVPRLVRNVDKRDHTTTLLGSELPAPLLLAPIGLQSLYHPDGELATARAGASQGVPTILSSTASHTMEEVAEATGDAPAWFQLYCSTDDEITRSFLQRAEKAGYDAVVVTVDAHLMGWREATINRKYLPFLDGDGIANYIEDPAFRDRLDVPPETDLENAIRQFLDIFGHSGLDWNQLEMISEMTDLPVLVKGILHPEDATEVIERGLDGIVVSNHGGRQVDNAIGAIEALPLVVDAVEGRVPVLFDSGIRRGADAFIALALGADAVLLGRPYLYGLTLGGEDGVREVLKNFLADLDMTLALSGYTSWSSVDETALHHLDELTER</sequence>
<dbReference type="Proteomes" id="UP000324104">
    <property type="component" value="Unassembled WGS sequence"/>
</dbReference>
<comment type="similarity">
    <text evidence="5">Belongs to the FMN-dependent alpha-hydroxy acid dehydrogenase family.</text>
</comment>
<dbReference type="PROSITE" id="PS51349">
    <property type="entry name" value="FMN_HYDROXY_ACID_DH_2"/>
    <property type="match status" value="1"/>
</dbReference>
<dbReference type="PROSITE" id="PS00557">
    <property type="entry name" value="FMN_HYDROXY_ACID_DH_1"/>
    <property type="match status" value="1"/>
</dbReference>
<dbReference type="AlphaFoldDB" id="A0A5D5AHL5"/>
<dbReference type="EMBL" id="VTAW01000044">
    <property type="protein sequence ID" value="TYT60423.1"/>
    <property type="molecule type" value="Genomic_DNA"/>
</dbReference>
<evidence type="ECO:0000256" key="1">
    <source>
        <dbReference type="ARBA" id="ARBA00001917"/>
    </source>
</evidence>
<evidence type="ECO:0000313" key="8">
    <source>
        <dbReference type="Proteomes" id="UP000324104"/>
    </source>
</evidence>
<dbReference type="PIRSF" id="PIRSF000138">
    <property type="entry name" value="Al-hdrx_acd_dh"/>
    <property type="match status" value="1"/>
</dbReference>
<keyword evidence="8" id="KW-1185">Reference proteome</keyword>
<dbReference type="PANTHER" id="PTHR10578">
    <property type="entry name" value="S -2-HYDROXY-ACID OXIDASE-RELATED"/>
    <property type="match status" value="1"/>
</dbReference>
<dbReference type="InterPro" id="IPR037396">
    <property type="entry name" value="FMN_HAD"/>
</dbReference>
<dbReference type="GO" id="GO:0016614">
    <property type="term" value="F:oxidoreductase activity, acting on CH-OH group of donors"/>
    <property type="evidence" value="ECO:0007669"/>
    <property type="project" value="UniProtKB-ARBA"/>
</dbReference>
<dbReference type="InterPro" id="IPR013785">
    <property type="entry name" value="Aldolase_TIM"/>
</dbReference>